<reference evidence="4 5" key="1">
    <citation type="submission" date="2019-06" db="EMBL/GenBank/DDBJ databases">
        <title>Sequencing the genomes of 1000 actinobacteria strains.</title>
        <authorList>
            <person name="Klenk H.-P."/>
        </authorList>
    </citation>
    <scope>NUCLEOTIDE SEQUENCE [LARGE SCALE GENOMIC DNA]</scope>
    <source>
        <strain evidence="4 5">DSM 102200</strain>
    </source>
</reference>
<evidence type="ECO:0000256" key="3">
    <source>
        <dbReference type="RuleBase" id="RU003707"/>
    </source>
</evidence>
<dbReference type="CDD" id="cd06558">
    <property type="entry name" value="crotonase-like"/>
    <property type="match status" value="1"/>
</dbReference>
<keyword evidence="2" id="KW-0456">Lyase</keyword>
<dbReference type="GO" id="GO:0016829">
    <property type="term" value="F:lyase activity"/>
    <property type="evidence" value="ECO:0007669"/>
    <property type="project" value="UniProtKB-KW"/>
</dbReference>
<dbReference type="Pfam" id="PF00378">
    <property type="entry name" value="ECH_1"/>
    <property type="match status" value="1"/>
</dbReference>
<keyword evidence="5" id="KW-1185">Reference proteome</keyword>
<dbReference type="GO" id="GO:0006635">
    <property type="term" value="P:fatty acid beta-oxidation"/>
    <property type="evidence" value="ECO:0007669"/>
    <property type="project" value="TreeGrafter"/>
</dbReference>
<dbReference type="AlphaFoldDB" id="A0A543BZ76"/>
<dbReference type="PANTHER" id="PTHR11941:SF133">
    <property type="entry name" value="1,2-EPOXYPHENYLACETYL-COA ISOMERASE"/>
    <property type="match status" value="1"/>
</dbReference>
<dbReference type="InterPro" id="IPR001753">
    <property type="entry name" value="Enoyl-CoA_hydra/iso"/>
</dbReference>
<dbReference type="Gene3D" id="3.90.226.10">
    <property type="entry name" value="2-enoyl-CoA Hydratase, Chain A, domain 1"/>
    <property type="match status" value="1"/>
</dbReference>
<organism evidence="4 5">
    <name type="scientific">Actinoallomurus bryophytorum</name>
    <dbReference type="NCBI Taxonomy" id="1490222"/>
    <lineage>
        <taxon>Bacteria</taxon>
        <taxon>Bacillati</taxon>
        <taxon>Actinomycetota</taxon>
        <taxon>Actinomycetes</taxon>
        <taxon>Streptosporangiales</taxon>
        <taxon>Thermomonosporaceae</taxon>
        <taxon>Actinoallomurus</taxon>
    </lineage>
</organism>
<comment type="similarity">
    <text evidence="1 3">Belongs to the enoyl-CoA hydratase/isomerase family.</text>
</comment>
<evidence type="ECO:0000313" key="4">
    <source>
        <dbReference type="EMBL" id="TQL90132.1"/>
    </source>
</evidence>
<dbReference type="InterPro" id="IPR029045">
    <property type="entry name" value="ClpP/crotonase-like_dom_sf"/>
</dbReference>
<dbReference type="Gene3D" id="1.10.12.10">
    <property type="entry name" value="Lyase 2-enoyl-coa Hydratase, Chain A, domain 2"/>
    <property type="match status" value="1"/>
</dbReference>
<evidence type="ECO:0000256" key="1">
    <source>
        <dbReference type="ARBA" id="ARBA00005254"/>
    </source>
</evidence>
<dbReference type="PANTHER" id="PTHR11941">
    <property type="entry name" value="ENOYL-COA HYDRATASE-RELATED"/>
    <property type="match status" value="1"/>
</dbReference>
<gene>
    <name evidence="4" type="ORF">FB559_7425</name>
</gene>
<proteinExistence type="inferred from homology"/>
<dbReference type="InterPro" id="IPR018376">
    <property type="entry name" value="Enoyl-CoA_hyd/isom_CS"/>
</dbReference>
<name>A0A543BZ76_9ACTN</name>
<dbReference type="Proteomes" id="UP000316096">
    <property type="component" value="Unassembled WGS sequence"/>
</dbReference>
<evidence type="ECO:0000313" key="5">
    <source>
        <dbReference type="Proteomes" id="UP000316096"/>
    </source>
</evidence>
<comment type="caution">
    <text evidence="4">The sequence shown here is derived from an EMBL/GenBank/DDBJ whole genome shotgun (WGS) entry which is preliminary data.</text>
</comment>
<dbReference type="EMBL" id="VFOZ01000002">
    <property type="protein sequence ID" value="TQL90132.1"/>
    <property type="molecule type" value="Genomic_DNA"/>
</dbReference>
<sequence>MTHRVLETGTDDLLAEIDRGVAVLTMNRPERRNALSDAMLEGMAAALAVCEADREVGCVVLTGAGGAFCAGGDVKGFAERVARGPSQTPVHERIERQRRLQRATAGRLHAMAKPTIACVEGAAAGAGLGLALACDLRVASDAGVFVTSFARVGLSGDYGATWFLTRMLGKAKAMELLLFSPRMTAAQASEAGLVNRVVPAGEALEAALDWGRTLAAGPSIAMGAIKGNVLRAVDGDLLTCMDLEVNEMMRCGETADHAAAVAAFAAKETPVFEGR</sequence>
<dbReference type="RefSeq" id="WP_221640603.1">
    <property type="nucleotide sequence ID" value="NZ_VFOZ01000002.1"/>
</dbReference>
<dbReference type="PROSITE" id="PS00166">
    <property type="entry name" value="ENOYL_COA_HYDRATASE"/>
    <property type="match status" value="1"/>
</dbReference>
<evidence type="ECO:0000256" key="2">
    <source>
        <dbReference type="ARBA" id="ARBA00023239"/>
    </source>
</evidence>
<dbReference type="InterPro" id="IPR014748">
    <property type="entry name" value="Enoyl-CoA_hydra_C"/>
</dbReference>
<protein>
    <submittedName>
        <fullName evidence="4">Enoyl-CoA hydratase</fullName>
    </submittedName>
</protein>
<accession>A0A543BZ76</accession>
<dbReference type="SUPFAM" id="SSF52096">
    <property type="entry name" value="ClpP/crotonase"/>
    <property type="match status" value="1"/>
</dbReference>